<organism evidence="10 11">
    <name type="scientific">Arctia plantaginis</name>
    <name type="common">Wood tiger moth</name>
    <name type="synonym">Phalaena plantaginis</name>
    <dbReference type="NCBI Taxonomy" id="874455"/>
    <lineage>
        <taxon>Eukaryota</taxon>
        <taxon>Metazoa</taxon>
        <taxon>Ecdysozoa</taxon>
        <taxon>Arthropoda</taxon>
        <taxon>Hexapoda</taxon>
        <taxon>Insecta</taxon>
        <taxon>Pterygota</taxon>
        <taxon>Neoptera</taxon>
        <taxon>Endopterygota</taxon>
        <taxon>Lepidoptera</taxon>
        <taxon>Glossata</taxon>
        <taxon>Ditrysia</taxon>
        <taxon>Noctuoidea</taxon>
        <taxon>Erebidae</taxon>
        <taxon>Arctiinae</taxon>
        <taxon>Arctia</taxon>
    </lineage>
</organism>
<evidence type="ECO:0000256" key="6">
    <source>
        <dbReference type="PROSITE-ProRule" id="PRU01240"/>
    </source>
</evidence>
<evidence type="ECO:0000256" key="4">
    <source>
        <dbReference type="ARBA" id="ARBA00022825"/>
    </source>
</evidence>
<dbReference type="PRINTS" id="PR00723">
    <property type="entry name" value="SUBTILISIN"/>
</dbReference>
<dbReference type="Gene3D" id="3.30.70.850">
    <property type="entry name" value="Peptidase S8, pro-domain"/>
    <property type="match status" value="1"/>
</dbReference>
<dbReference type="PROSITE" id="PS00136">
    <property type="entry name" value="SUBTILASE_ASP"/>
    <property type="match status" value="1"/>
</dbReference>
<gene>
    <name evidence="10" type="ORF">APLA_LOCUS17078</name>
</gene>
<dbReference type="Pfam" id="PF16470">
    <property type="entry name" value="S8_pro-domain"/>
    <property type="match status" value="1"/>
</dbReference>
<dbReference type="InterPro" id="IPR015500">
    <property type="entry name" value="Peptidase_S8_subtilisin-rel"/>
</dbReference>
<dbReference type="InterPro" id="IPR036852">
    <property type="entry name" value="Peptidase_S8/S53_dom_sf"/>
</dbReference>
<keyword evidence="2" id="KW-0645">Protease</keyword>
<feature type="domain" description="Peptidase S8 pro-domain" evidence="9">
    <location>
        <begin position="3"/>
        <end position="53"/>
    </location>
</feature>
<dbReference type="PANTHER" id="PTHR42884:SF23">
    <property type="entry name" value="FURIN-LIKE PROTEASE 2"/>
    <property type="match status" value="1"/>
</dbReference>
<evidence type="ECO:0000256" key="1">
    <source>
        <dbReference type="ARBA" id="ARBA00005325"/>
    </source>
</evidence>
<name>A0A8S1BN98_ARCPL</name>
<dbReference type="SUPFAM" id="SSF52743">
    <property type="entry name" value="Subtilisin-like"/>
    <property type="match status" value="1"/>
</dbReference>
<dbReference type="InterPro" id="IPR034182">
    <property type="entry name" value="Kexin/furin"/>
</dbReference>
<evidence type="ECO:0000256" key="3">
    <source>
        <dbReference type="ARBA" id="ARBA00022801"/>
    </source>
</evidence>
<dbReference type="EMBL" id="CADEBD010000857">
    <property type="protein sequence ID" value="CAB3260596.1"/>
    <property type="molecule type" value="Genomic_DNA"/>
</dbReference>
<dbReference type="InterPro" id="IPR032815">
    <property type="entry name" value="S8_pro-domain"/>
</dbReference>
<evidence type="ECO:0008006" key="12">
    <source>
        <dbReference type="Google" id="ProtNLM"/>
    </source>
</evidence>
<keyword evidence="4" id="KW-0720">Serine protease</keyword>
<dbReference type="GO" id="GO:0000139">
    <property type="term" value="C:Golgi membrane"/>
    <property type="evidence" value="ECO:0007669"/>
    <property type="project" value="TreeGrafter"/>
</dbReference>
<dbReference type="PROSITE" id="PS00137">
    <property type="entry name" value="SUBTILASE_HIS"/>
    <property type="match status" value="1"/>
</dbReference>
<dbReference type="Pfam" id="PF00082">
    <property type="entry name" value="Peptidase_S8"/>
    <property type="match status" value="1"/>
</dbReference>
<dbReference type="GO" id="GO:0004252">
    <property type="term" value="F:serine-type endopeptidase activity"/>
    <property type="evidence" value="ECO:0007669"/>
    <property type="project" value="InterPro"/>
</dbReference>
<feature type="non-terminal residue" evidence="10">
    <location>
        <position position="1"/>
    </location>
</feature>
<dbReference type="OrthoDB" id="10057240at2759"/>
<dbReference type="InterPro" id="IPR023827">
    <property type="entry name" value="Peptidase_S8_Asp-AS"/>
</dbReference>
<keyword evidence="5" id="KW-1015">Disulfide bond</keyword>
<comment type="caution">
    <text evidence="10">The sequence shown here is derived from an EMBL/GenBank/DDBJ whole genome shotgun (WGS) entry which is preliminary data.</text>
</comment>
<evidence type="ECO:0000256" key="2">
    <source>
        <dbReference type="ARBA" id="ARBA00022670"/>
    </source>
</evidence>
<dbReference type="CDD" id="cd04059">
    <property type="entry name" value="Peptidases_S8_Protein_convertases_Kexins_Furin-like"/>
    <property type="match status" value="1"/>
</dbReference>
<dbReference type="InterPro" id="IPR022398">
    <property type="entry name" value="Peptidase_S8_His-AS"/>
</dbReference>
<evidence type="ECO:0000259" key="9">
    <source>
        <dbReference type="Pfam" id="PF16470"/>
    </source>
</evidence>
<feature type="region of interest" description="Disordered" evidence="7">
    <location>
        <begin position="143"/>
        <end position="165"/>
    </location>
</feature>
<dbReference type="PANTHER" id="PTHR42884">
    <property type="entry name" value="PROPROTEIN CONVERTASE SUBTILISIN/KEXIN-RELATED"/>
    <property type="match status" value="1"/>
</dbReference>
<evidence type="ECO:0000259" key="8">
    <source>
        <dbReference type="Pfam" id="PF00082"/>
    </source>
</evidence>
<dbReference type="InterPro" id="IPR038466">
    <property type="entry name" value="S8_pro-domain_sf"/>
</dbReference>
<dbReference type="Proteomes" id="UP000494256">
    <property type="component" value="Unassembled WGS sequence"/>
</dbReference>
<dbReference type="Gene3D" id="3.40.50.200">
    <property type="entry name" value="Peptidase S8/S53 domain"/>
    <property type="match status" value="1"/>
</dbReference>
<reference evidence="10 11" key="1">
    <citation type="submission" date="2020-04" db="EMBL/GenBank/DDBJ databases">
        <authorList>
            <person name="Wallbank WR R."/>
            <person name="Pardo Diaz C."/>
            <person name="Kozak K."/>
            <person name="Martin S."/>
            <person name="Jiggins C."/>
            <person name="Moest M."/>
            <person name="Warren A I."/>
            <person name="Byers J.R.P. K."/>
            <person name="Montejo-Kovacevich G."/>
            <person name="Yen C E."/>
        </authorList>
    </citation>
    <scope>NUCLEOTIDE SEQUENCE [LARGE SCALE GENOMIC DNA]</scope>
</reference>
<dbReference type="SUPFAM" id="SSF54897">
    <property type="entry name" value="Protease propeptides/inhibitors"/>
    <property type="match status" value="1"/>
</dbReference>
<dbReference type="AlphaFoldDB" id="A0A8S1BN98"/>
<comment type="caution">
    <text evidence="6">Lacks conserved residue(s) required for the propagation of feature annotation.</text>
</comment>
<dbReference type="GO" id="GO:0005802">
    <property type="term" value="C:trans-Golgi network"/>
    <property type="evidence" value="ECO:0007669"/>
    <property type="project" value="TreeGrafter"/>
</dbReference>
<sequence>MYTIGSLKNYYLLSHHEIHKRSTEPSHKHHLKLNDEPQVRWFEQQREKRRVKRDYSPYERASFSQLSRRLQSHRPHYRALNSGLFFPDPLFKEQWYLNGGAKDGLDMNVSPAWQKGYTGKGVVVSILDDGIQTNHPDLLQNYDPNASTDINGNDDDPMPQDNGDNKHGTRCAGEVAAVAYNQYCGVGIAYNASIGGVRMLDGVVNDAVEARALGLNPDHIDIYSASWGPEDDGKTVDGPGPLARRAFIYGV</sequence>
<proteinExistence type="inferred from homology"/>
<keyword evidence="3" id="KW-0378">Hydrolase</keyword>
<evidence type="ECO:0000256" key="7">
    <source>
        <dbReference type="SAM" id="MobiDB-lite"/>
    </source>
</evidence>
<feature type="domain" description="Peptidase S8/S53" evidence="8">
    <location>
        <begin position="119"/>
        <end position="243"/>
    </location>
</feature>
<dbReference type="InterPro" id="IPR000209">
    <property type="entry name" value="Peptidase_S8/S53_dom"/>
</dbReference>
<evidence type="ECO:0000313" key="11">
    <source>
        <dbReference type="Proteomes" id="UP000494256"/>
    </source>
</evidence>
<dbReference type="PROSITE" id="PS51892">
    <property type="entry name" value="SUBTILASE"/>
    <property type="match status" value="1"/>
</dbReference>
<evidence type="ECO:0000313" key="10">
    <source>
        <dbReference type="EMBL" id="CAB3260596.1"/>
    </source>
</evidence>
<comment type="similarity">
    <text evidence="1">Belongs to the peptidase S8 family. Furin subfamily.</text>
</comment>
<accession>A0A8S1BN98</accession>
<dbReference type="GO" id="GO:0016485">
    <property type="term" value="P:protein processing"/>
    <property type="evidence" value="ECO:0007669"/>
    <property type="project" value="TreeGrafter"/>
</dbReference>
<protein>
    <recommendedName>
        <fullName evidence="12">Furin-like protease 2</fullName>
    </recommendedName>
</protein>
<evidence type="ECO:0000256" key="5">
    <source>
        <dbReference type="ARBA" id="ARBA00023157"/>
    </source>
</evidence>